<feature type="region of interest" description="Disordered" evidence="1">
    <location>
        <begin position="1"/>
        <end position="25"/>
    </location>
</feature>
<gene>
    <name evidence="2" type="ORF">OSB04_un000331</name>
</gene>
<feature type="compositionally biased region" description="Basic and acidic residues" evidence="1">
    <location>
        <begin position="87"/>
        <end position="96"/>
    </location>
</feature>
<reference evidence="2" key="1">
    <citation type="submission" date="2023-03" db="EMBL/GenBank/DDBJ databases">
        <title>Chromosome-scale reference genome and RAD-based genetic map of yellow starthistle (Centaurea solstitialis) reveal putative structural variation and QTLs associated with invader traits.</title>
        <authorList>
            <person name="Reatini B."/>
            <person name="Cang F.A."/>
            <person name="Jiang Q."/>
            <person name="Mckibben M.T.W."/>
            <person name="Barker M.S."/>
            <person name="Rieseberg L.H."/>
            <person name="Dlugosch K.M."/>
        </authorList>
    </citation>
    <scope>NUCLEOTIDE SEQUENCE</scope>
    <source>
        <strain evidence="2">CAN-66</strain>
        <tissue evidence="2">Leaf</tissue>
    </source>
</reference>
<evidence type="ECO:0000313" key="3">
    <source>
        <dbReference type="Proteomes" id="UP001172457"/>
    </source>
</evidence>
<name>A0AA38W3S2_9ASTR</name>
<evidence type="ECO:0000256" key="1">
    <source>
        <dbReference type="SAM" id="MobiDB-lite"/>
    </source>
</evidence>
<dbReference type="EMBL" id="JARYMX010000019">
    <property type="protein sequence ID" value="KAJ9536494.1"/>
    <property type="molecule type" value="Genomic_DNA"/>
</dbReference>
<feature type="compositionally biased region" description="Basic and acidic residues" evidence="1">
    <location>
        <begin position="61"/>
        <end position="71"/>
    </location>
</feature>
<feature type="region of interest" description="Disordered" evidence="1">
    <location>
        <begin position="61"/>
        <end position="114"/>
    </location>
</feature>
<organism evidence="2 3">
    <name type="scientific">Centaurea solstitialis</name>
    <name type="common">yellow star-thistle</name>
    <dbReference type="NCBI Taxonomy" id="347529"/>
    <lineage>
        <taxon>Eukaryota</taxon>
        <taxon>Viridiplantae</taxon>
        <taxon>Streptophyta</taxon>
        <taxon>Embryophyta</taxon>
        <taxon>Tracheophyta</taxon>
        <taxon>Spermatophyta</taxon>
        <taxon>Magnoliopsida</taxon>
        <taxon>eudicotyledons</taxon>
        <taxon>Gunneridae</taxon>
        <taxon>Pentapetalae</taxon>
        <taxon>asterids</taxon>
        <taxon>campanulids</taxon>
        <taxon>Asterales</taxon>
        <taxon>Asteraceae</taxon>
        <taxon>Carduoideae</taxon>
        <taxon>Cardueae</taxon>
        <taxon>Centaureinae</taxon>
        <taxon>Centaurea</taxon>
    </lineage>
</organism>
<evidence type="ECO:0008006" key="4">
    <source>
        <dbReference type="Google" id="ProtNLM"/>
    </source>
</evidence>
<comment type="caution">
    <text evidence="2">The sequence shown here is derived from an EMBL/GenBank/DDBJ whole genome shotgun (WGS) entry which is preliminary data.</text>
</comment>
<proteinExistence type="predicted"/>
<sequence length="397" mass="44624">MTVRTVEKRKWDGPKGKLPRVEMRGGQNPGVRPCGKCHPVHRGNCEMGPVTCFQCGLPGHMSRDRTSKRSPDCPQLKRGGTPVTRGRVSEAKDDQKTAPAQARGQSFRMTAEEGEEAPDVVTHYSYGTPELLKLLCVKLEPLDHPYVADTANGRVWVREIARGCTIEIDGCLVSIALTPIIRRSHTRASVKLDRGTDHFIFYKDQLLQNGYFLPCADHMTTSTDLLSMSKIGPRVKILEEWYQSRSLYHRDGGANLIGNDESSRGDVGNILGKSHIAEDKERKILGRPDEDVRSSSGGLWALGCYIGAQSKPPTLVREEFHQWKIRMVNFLEGIHLRITEFLHNPPYIPIKLIPRVPATTTTVEVPKHYQPKSPTDWADEDKEIVSDDNRESIFLRI</sequence>
<evidence type="ECO:0000313" key="2">
    <source>
        <dbReference type="EMBL" id="KAJ9536494.1"/>
    </source>
</evidence>
<feature type="compositionally biased region" description="Basic and acidic residues" evidence="1">
    <location>
        <begin position="1"/>
        <end position="23"/>
    </location>
</feature>
<keyword evidence="3" id="KW-1185">Reference proteome</keyword>
<dbReference type="Proteomes" id="UP001172457">
    <property type="component" value="Unassembled WGS sequence"/>
</dbReference>
<dbReference type="AlphaFoldDB" id="A0AA38W3S2"/>
<protein>
    <recommendedName>
        <fullName evidence="4">CCHC-type domain-containing protein</fullName>
    </recommendedName>
</protein>
<accession>A0AA38W3S2</accession>